<evidence type="ECO:0000313" key="4">
    <source>
        <dbReference type="Proteomes" id="UP000194546"/>
    </source>
</evidence>
<sequence>METCGIVPRLQLSTIRALASNDRSWPLSAGRHDANRMRWEPAHKLTHLMPQPRPHLMRSTLSVGSGARLREHNNQSAYMAGEIQNASAVEPIVGNPLGSDAPQAHPSFDEFGYAPFARAIARAARTTTSPKGLVMAIDGPWGAGKTSLLNFVQHYLSDPDTAAGNESALPVRVEFNPWWFADREQLAMQFLEQFRARFPAENKVLMSIGDAFAQYADAIGSAVATSVSAGTGAPIPLLGSSVSWLLKKFKRPPKDVPALKVEVSEALETAEQRFVVFVDDIDRLAPDEIREVFKVIKAVADFPNVVYILAFDRRLVSEALRTSLGIEDGDAYLEKIVQAQFVLPAVSDELLIQKLLRDLDRLIGTPGDEEIAVDSTHWSNVFHDGLSPLIQTPRDVVRVINALMVTFPAVRGEVNPVDFIALEFLRVFVPTAYAVIRNNKAKFTGLVPDRGERVEAQQFHDGWLETLAARHRAPVKALLKRLFPRLQWTWGNVTYGTDSLRLWSAQTRVCVSEKFDRFFQFGVSPDELSEQELRAFIGLGADVDALADAWIVAFDERRPSGPCKANDLITALTKLDDLPVPFAAACMEAFFRVGDRFLSDPRNSVPGFFSVHADLHAFWLINHLAKALPDDQRETTILRLIWEGEAIGLACRIAYSIDRMHQADAAQRDSAFQDLAPATVEQLRNFVIARLREIARGDGLIRLPDIYLALLAWSNWADIAEIQQWFQRAMDDDEVLMKLLVKSVRVGTSYTYGERITHRIASVDPKLFKPYLLPPADLEQLSARLRELASGRILDEAEAEAMREFEKGMDTIRNSPPQDNPAPVSMS</sequence>
<dbReference type="AlphaFoldDB" id="A0A242MBK5"/>
<dbReference type="EMBL" id="NBTY01000170">
    <property type="protein sequence ID" value="OTP68519.1"/>
    <property type="molecule type" value="Genomic_DNA"/>
</dbReference>
<dbReference type="PANTHER" id="PTHR22674">
    <property type="entry name" value="NTPASE, KAP FAMILY P-LOOP DOMAIN-CONTAINING 1"/>
    <property type="match status" value="1"/>
</dbReference>
<dbReference type="InterPro" id="IPR052754">
    <property type="entry name" value="NTPase_KAP_P-loop"/>
</dbReference>
<dbReference type="PANTHER" id="PTHR22674:SF6">
    <property type="entry name" value="NTPASE KAP FAMILY P-LOOP DOMAIN-CONTAINING PROTEIN 1"/>
    <property type="match status" value="1"/>
</dbReference>
<reference evidence="3 4" key="1">
    <citation type="submission" date="2017-03" db="EMBL/GenBank/DDBJ databases">
        <title>Genome analysis of strain PAMC 26510.</title>
        <authorList>
            <person name="Oh H.-M."/>
            <person name="Yang J.-A."/>
        </authorList>
    </citation>
    <scope>NUCLEOTIDE SEQUENCE [LARGE SCALE GENOMIC DNA]</scope>
    <source>
        <strain evidence="3 4">PAMC 26510</strain>
    </source>
</reference>
<evidence type="ECO:0000259" key="2">
    <source>
        <dbReference type="Pfam" id="PF07693"/>
    </source>
</evidence>
<organism evidence="3 4">
    <name type="scientific">Caballeronia sordidicola</name>
    <name type="common">Burkholderia sordidicola</name>
    <dbReference type="NCBI Taxonomy" id="196367"/>
    <lineage>
        <taxon>Bacteria</taxon>
        <taxon>Pseudomonadati</taxon>
        <taxon>Pseudomonadota</taxon>
        <taxon>Betaproteobacteria</taxon>
        <taxon>Burkholderiales</taxon>
        <taxon>Burkholderiaceae</taxon>
        <taxon>Caballeronia</taxon>
    </lineage>
</organism>
<protein>
    <submittedName>
        <fullName evidence="3">Phage T7 exclusion protein</fullName>
    </submittedName>
</protein>
<dbReference type="InterPro" id="IPR011646">
    <property type="entry name" value="KAP_P-loop"/>
</dbReference>
<proteinExistence type="predicted"/>
<evidence type="ECO:0000313" key="3">
    <source>
        <dbReference type="EMBL" id="OTP68519.1"/>
    </source>
</evidence>
<feature type="domain" description="KAP NTPase" evidence="2">
    <location>
        <begin position="113"/>
        <end position="406"/>
    </location>
</feature>
<evidence type="ECO:0000256" key="1">
    <source>
        <dbReference type="SAM" id="MobiDB-lite"/>
    </source>
</evidence>
<accession>A0A242MBK5</accession>
<dbReference type="Pfam" id="PF07693">
    <property type="entry name" value="KAP_NTPase"/>
    <property type="match status" value="1"/>
</dbReference>
<comment type="caution">
    <text evidence="3">The sequence shown here is derived from an EMBL/GenBank/DDBJ whole genome shotgun (WGS) entry which is preliminary data.</text>
</comment>
<feature type="region of interest" description="Disordered" evidence="1">
    <location>
        <begin position="806"/>
        <end position="827"/>
    </location>
</feature>
<dbReference type="Proteomes" id="UP000194546">
    <property type="component" value="Unassembled WGS sequence"/>
</dbReference>
<dbReference type="SUPFAM" id="SSF52540">
    <property type="entry name" value="P-loop containing nucleoside triphosphate hydrolases"/>
    <property type="match status" value="1"/>
</dbReference>
<dbReference type="Gene3D" id="3.40.50.300">
    <property type="entry name" value="P-loop containing nucleotide triphosphate hydrolases"/>
    <property type="match status" value="1"/>
</dbReference>
<dbReference type="InterPro" id="IPR027417">
    <property type="entry name" value="P-loop_NTPase"/>
</dbReference>
<name>A0A242MBK5_CABSO</name>
<gene>
    <name evidence="3" type="ORF">PAMC26510_28985</name>
</gene>